<dbReference type="KEGG" id="mbr:MONBRDRAFT_37143"/>
<keyword evidence="4" id="KW-1185">Reference proteome</keyword>
<evidence type="ECO:0000256" key="2">
    <source>
        <dbReference type="SAM" id="SignalP"/>
    </source>
</evidence>
<dbReference type="EMBL" id="CH991551">
    <property type="protein sequence ID" value="EDQ89300.1"/>
    <property type="molecule type" value="Genomic_DNA"/>
</dbReference>
<dbReference type="SUPFAM" id="SSF69318">
    <property type="entry name" value="Integrin alpha N-terminal domain"/>
    <property type="match status" value="2"/>
</dbReference>
<organism evidence="3 4">
    <name type="scientific">Monosiga brevicollis</name>
    <name type="common">Choanoflagellate</name>
    <dbReference type="NCBI Taxonomy" id="81824"/>
    <lineage>
        <taxon>Eukaryota</taxon>
        <taxon>Choanoflagellata</taxon>
        <taxon>Craspedida</taxon>
        <taxon>Salpingoecidae</taxon>
        <taxon>Monosiga</taxon>
    </lineage>
</organism>
<dbReference type="GeneID" id="5891179"/>
<keyword evidence="1 2" id="KW-0732">Signal</keyword>
<dbReference type="PANTHER" id="PTHR44103">
    <property type="entry name" value="PROPROTEIN CONVERTASE P"/>
    <property type="match status" value="1"/>
</dbReference>
<dbReference type="AlphaFoldDB" id="A9UZV3"/>
<evidence type="ECO:0000256" key="1">
    <source>
        <dbReference type="ARBA" id="ARBA00022729"/>
    </source>
</evidence>
<accession>A9UZV3</accession>
<dbReference type="Pfam" id="PF13517">
    <property type="entry name" value="FG-GAP_3"/>
    <property type="match status" value="3"/>
</dbReference>
<feature type="chain" id="PRO_5002745105" description="VCBS repeat-containing protein" evidence="2">
    <location>
        <begin position="23"/>
        <end position="436"/>
    </location>
</feature>
<dbReference type="InterPro" id="IPR013517">
    <property type="entry name" value="FG-GAP"/>
</dbReference>
<dbReference type="InParanoid" id="A9UZV3"/>
<name>A9UZV3_MONBE</name>
<dbReference type="Gene3D" id="2.130.10.130">
    <property type="entry name" value="Integrin alpha, N-terminal"/>
    <property type="match status" value="1"/>
</dbReference>
<dbReference type="PANTHER" id="PTHR44103:SF1">
    <property type="entry name" value="PROPROTEIN CONVERTASE P"/>
    <property type="match status" value="1"/>
</dbReference>
<dbReference type="RefSeq" id="XP_001745876.1">
    <property type="nucleotide sequence ID" value="XM_001745824.1"/>
</dbReference>
<dbReference type="InterPro" id="IPR028994">
    <property type="entry name" value="Integrin_alpha_N"/>
</dbReference>
<reference evidence="3 4" key="1">
    <citation type="journal article" date="2008" name="Nature">
        <title>The genome of the choanoflagellate Monosiga brevicollis and the origin of metazoans.</title>
        <authorList>
            <consortium name="JGI Sequencing"/>
            <person name="King N."/>
            <person name="Westbrook M.J."/>
            <person name="Young S.L."/>
            <person name="Kuo A."/>
            <person name="Abedin M."/>
            <person name="Chapman J."/>
            <person name="Fairclough S."/>
            <person name="Hellsten U."/>
            <person name="Isogai Y."/>
            <person name="Letunic I."/>
            <person name="Marr M."/>
            <person name="Pincus D."/>
            <person name="Putnam N."/>
            <person name="Rokas A."/>
            <person name="Wright K.J."/>
            <person name="Zuzow R."/>
            <person name="Dirks W."/>
            <person name="Good M."/>
            <person name="Goodstein D."/>
            <person name="Lemons D."/>
            <person name="Li W."/>
            <person name="Lyons J.B."/>
            <person name="Morris A."/>
            <person name="Nichols S."/>
            <person name="Richter D.J."/>
            <person name="Salamov A."/>
            <person name="Bork P."/>
            <person name="Lim W.A."/>
            <person name="Manning G."/>
            <person name="Miller W.T."/>
            <person name="McGinnis W."/>
            <person name="Shapiro H."/>
            <person name="Tjian R."/>
            <person name="Grigoriev I.V."/>
            <person name="Rokhsar D."/>
        </authorList>
    </citation>
    <scope>NUCLEOTIDE SEQUENCE [LARGE SCALE GENOMIC DNA]</scope>
    <source>
        <strain evidence="4">MX1 / ATCC 50154</strain>
    </source>
</reference>
<proteinExistence type="predicted"/>
<protein>
    <recommendedName>
        <fullName evidence="5">VCBS repeat-containing protein</fullName>
    </recommendedName>
</protein>
<feature type="signal peptide" evidence="2">
    <location>
        <begin position="1"/>
        <end position="22"/>
    </location>
</feature>
<dbReference type="Proteomes" id="UP000001357">
    <property type="component" value="Unassembled WGS sequence"/>
</dbReference>
<evidence type="ECO:0000313" key="3">
    <source>
        <dbReference type="EMBL" id="EDQ89300.1"/>
    </source>
</evidence>
<gene>
    <name evidence="3" type="ORF">MONBRDRAFT_37143</name>
</gene>
<evidence type="ECO:0000313" key="4">
    <source>
        <dbReference type="Proteomes" id="UP000001357"/>
    </source>
</evidence>
<sequence length="436" mass="46568">MEVWLARRRLSLLVLWVHVCWAVSPWPGLVADENGTLHIQTPVAGAKVYFNGVDLLAKLARLESQLAYLNRTSATPAAPWSMPTAHVLNLGSIGPPKTFEVADLDGDNYPDIITADATSTIFWQRNLHNLTFAEPQYIDISTPGTVVKLVIADVNLDTNLDVFTVDSVGNVLLYVNLGLGSFGSRVPVSDSTGITEAAATDLNNDGLLDLVYASAVHSIIGWRRNSNGVSFAEDDYSIDSGALSVSSLALVDLDADGHIDIVSGNFQINGLRWSRNLDGNGSFAQAVSLTTNASAPTLVAIGDLDGDGWVDVLSASGFVNAIQWFRNLGHGSIDPAPRPIAHAGAAPQLTSLVVADLDSDGDLDVLSTLPNAETVAWYVNDGAGNFNTMRPLTTTLLDARNCRVSDLDLDQRPDVIASGSNPGELYWFHNTGWSST</sequence>
<evidence type="ECO:0008006" key="5">
    <source>
        <dbReference type="Google" id="ProtNLM"/>
    </source>
</evidence>